<dbReference type="InterPro" id="IPR025380">
    <property type="entry name" value="DUF4369"/>
</dbReference>
<dbReference type="GO" id="GO:0017004">
    <property type="term" value="P:cytochrome complex assembly"/>
    <property type="evidence" value="ECO:0007669"/>
    <property type="project" value="UniProtKB-KW"/>
</dbReference>
<sequence>MKKVLSIAALALATLSANAQDTAYKITGTVPADVKTVYLGVMNARQPVDSAAVTGGKFTLDGTRQKDELLMIITGDYYLPVFNDGTPIDLNTVAKTFTGSELNKKMYAYDNELSSYTENLNAAIMEYRAASADTTAEGMAKLKELEAKCEQLQDAAITKQIDIVKANKDNLIPVAFLSQLYYILDYNELKELLPETAPYYNHPAMARVKAQLAALEKRMPGKMFTDLSMNDTEGNPRKLSEWCGKGNYVLVDFWASWCGPCRQEMPNVVANYEKYHSKGFEIVGVSFDNKAEAWKKAIADIGMKWPNISDLKGWKSAAAPAYGVNSIPSNVLLDGEGKIVAADLRGDALGEKLKEIYGF</sequence>
<feature type="coiled-coil region" evidence="5">
    <location>
        <begin position="135"/>
        <end position="162"/>
    </location>
</feature>
<organism evidence="8 9">
    <name type="scientific">Marseilla massiliensis</name>
    <dbReference type="NCBI Taxonomy" id="1841864"/>
    <lineage>
        <taxon>Bacteria</taxon>
        <taxon>Pseudomonadati</taxon>
        <taxon>Bacteroidota</taxon>
        <taxon>Bacteroidia</taxon>
        <taxon>Bacteroidales</taxon>
        <taxon>Prevotellaceae</taxon>
        <taxon>Marseilla</taxon>
    </lineage>
</organism>
<dbReference type="GO" id="GO:0030313">
    <property type="term" value="C:cell envelope"/>
    <property type="evidence" value="ECO:0007669"/>
    <property type="project" value="UniProtKB-SubCell"/>
</dbReference>
<dbReference type="CDD" id="cd02966">
    <property type="entry name" value="TlpA_like_family"/>
    <property type="match status" value="1"/>
</dbReference>
<keyword evidence="4" id="KW-0676">Redox-active center</keyword>
<name>A0A938WSG3_9BACT</name>
<evidence type="ECO:0000256" key="5">
    <source>
        <dbReference type="SAM" id="Coils"/>
    </source>
</evidence>
<keyword evidence="9" id="KW-1185">Reference proteome</keyword>
<dbReference type="Gene3D" id="3.40.30.10">
    <property type="entry name" value="Glutaredoxin"/>
    <property type="match status" value="1"/>
</dbReference>
<dbReference type="GO" id="GO:0016491">
    <property type="term" value="F:oxidoreductase activity"/>
    <property type="evidence" value="ECO:0007669"/>
    <property type="project" value="InterPro"/>
</dbReference>
<protein>
    <submittedName>
        <fullName evidence="8">AhpC/TSA family protein</fullName>
    </submittedName>
</protein>
<dbReference type="GO" id="GO:0016209">
    <property type="term" value="F:antioxidant activity"/>
    <property type="evidence" value="ECO:0007669"/>
    <property type="project" value="InterPro"/>
</dbReference>
<dbReference type="InterPro" id="IPR017937">
    <property type="entry name" value="Thioredoxin_CS"/>
</dbReference>
<dbReference type="InterPro" id="IPR013766">
    <property type="entry name" value="Thioredoxin_domain"/>
</dbReference>
<reference evidence="8" key="1">
    <citation type="submission" date="2020-08" db="EMBL/GenBank/DDBJ databases">
        <authorList>
            <person name="Cejkova D."/>
            <person name="Kubasova T."/>
            <person name="Jahodarova E."/>
            <person name="Rychlik I."/>
        </authorList>
    </citation>
    <scope>NUCLEOTIDE SEQUENCE</scope>
    <source>
        <strain evidence="8">An824</strain>
    </source>
</reference>
<keyword evidence="5" id="KW-0175">Coiled coil</keyword>
<feature type="domain" description="Thioredoxin" evidence="7">
    <location>
        <begin position="218"/>
        <end position="359"/>
    </location>
</feature>
<evidence type="ECO:0000256" key="2">
    <source>
        <dbReference type="ARBA" id="ARBA00022748"/>
    </source>
</evidence>
<feature type="chain" id="PRO_5037441958" evidence="6">
    <location>
        <begin position="20"/>
        <end position="359"/>
    </location>
</feature>
<gene>
    <name evidence="8" type="ORF">H6A34_10710</name>
</gene>
<dbReference type="PROSITE" id="PS00194">
    <property type="entry name" value="THIOREDOXIN_1"/>
    <property type="match status" value="1"/>
</dbReference>
<evidence type="ECO:0000313" key="8">
    <source>
        <dbReference type="EMBL" id="MBM6674342.1"/>
    </source>
</evidence>
<dbReference type="InterPro" id="IPR000866">
    <property type="entry name" value="AhpC/TSA"/>
</dbReference>
<keyword evidence="6" id="KW-0732">Signal</keyword>
<evidence type="ECO:0000256" key="4">
    <source>
        <dbReference type="ARBA" id="ARBA00023284"/>
    </source>
</evidence>
<evidence type="ECO:0000256" key="1">
    <source>
        <dbReference type="ARBA" id="ARBA00004196"/>
    </source>
</evidence>
<dbReference type="RefSeq" id="WP_205105512.1">
    <property type="nucleotide sequence ID" value="NZ_JACJJG010000071.1"/>
</dbReference>
<evidence type="ECO:0000256" key="3">
    <source>
        <dbReference type="ARBA" id="ARBA00023157"/>
    </source>
</evidence>
<feature type="signal peptide" evidence="6">
    <location>
        <begin position="1"/>
        <end position="19"/>
    </location>
</feature>
<evidence type="ECO:0000259" key="7">
    <source>
        <dbReference type="PROSITE" id="PS51352"/>
    </source>
</evidence>
<proteinExistence type="predicted"/>
<dbReference type="Proteomes" id="UP000706891">
    <property type="component" value="Unassembled WGS sequence"/>
</dbReference>
<evidence type="ECO:0000313" key="9">
    <source>
        <dbReference type="Proteomes" id="UP000706891"/>
    </source>
</evidence>
<keyword evidence="3" id="KW-1015">Disulfide bond</keyword>
<dbReference type="InterPro" id="IPR036249">
    <property type="entry name" value="Thioredoxin-like_sf"/>
</dbReference>
<dbReference type="PANTHER" id="PTHR42852">
    <property type="entry name" value="THIOL:DISULFIDE INTERCHANGE PROTEIN DSBE"/>
    <property type="match status" value="1"/>
</dbReference>
<dbReference type="PANTHER" id="PTHR42852:SF6">
    <property type="entry name" value="THIOL:DISULFIDE INTERCHANGE PROTEIN DSBE"/>
    <property type="match status" value="1"/>
</dbReference>
<evidence type="ECO:0000256" key="6">
    <source>
        <dbReference type="SAM" id="SignalP"/>
    </source>
</evidence>
<dbReference type="Pfam" id="PF00578">
    <property type="entry name" value="AhpC-TSA"/>
    <property type="match status" value="1"/>
</dbReference>
<reference evidence="8" key="2">
    <citation type="journal article" date="2021" name="Sci. Rep.">
        <title>The distribution of antibiotic resistance genes in chicken gut microbiota commensals.</title>
        <authorList>
            <person name="Juricova H."/>
            <person name="Matiasovicova J."/>
            <person name="Kubasova T."/>
            <person name="Cejkova D."/>
            <person name="Rychlik I."/>
        </authorList>
    </citation>
    <scope>NUCLEOTIDE SEQUENCE</scope>
    <source>
        <strain evidence="8">An824</strain>
    </source>
</reference>
<comment type="caution">
    <text evidence="8">The sequence shown here is derived from an EMBL/GenBank/DDBJ whole genome shotgun (WGS) entry which is preliminary data.</text>
</comment>
<dbReference type="AlphaFoldDB" id="A0A938WSG3"/>
<dbReference type="PROSITE" id="PS51352">
    <property type="entry name" value="THIOREDOXIN_2"/>
    <property type="match status" value="1"/>
</dbReference>
<dbReference type="EMBL" id="JACJJG010000071">
    <property type="protein sequence ID" value="MBM6674342.1"/>
    <property type="molecule type" value="Genomic_DNA"/>
</dbReference>
<dbReference type="InterPro" id="IPR050553">
    <property type="entry name" value="Thioredoxin_ResA/DsbE_sf"/>
</dbReference>
<dbReference type="Pfam" id="PF14289">
    <property type="entry name" value="DUF4369"/>
    <property type="match status" value="1"/>
</dbReference>
<keyword evidence="2" id="KW-0201">Cytochrome c-type biogenesis</keyword>
<comment type="subcellular location">
    <subcellularLocation>
        <location evidence="1">Cell envelope</location>
    </subcellularLocation>
</comment>
<dbReference type="SUPFAM" id="SSF52833">
    <property type="entry name" value="Thioredoxin-like"/>
    <property type="match status" value="1"/>
</dbReference>
<accession>A0A938WSG3</accession>